<dbReference type="SUPFAM" id="SSF81901">
    <property type="entry name" value="HCP-like"/>
    <property type="match status" value="1"/>
</dbReference>
<protein>
    <submittedName>
        <fullName evidence="1">Uncharacterized protein</fullName>
    </submittedName>
</protein>
<dbReference type="Gene3D" id="1.25.40.10">
    <property type="entry name" value="Tetratricopeptide repeat domain"/>
    <property type="match status" value="1"/>
</dbReference>
<accession>A0AAU9JQV1</accession>
<evidence type="ECO:0000313" key="1">
    <source>
        <dbReference type="EMBL" id="CAG9329612.1"/>
    </source>
</evidence>
<dbReference type="AlphaFoldDB" id="A0AAU9JQV1"/>
<dbReference type="Proteomes" id="UP001162131">
    <property type="component" value="Unassembled WGS sequence"/>
</dbReference>
<evidence type="ECO:0000313" key="2">
    <source>
        <dbReference type="Proteomes" id="UP001162131"/>
    </source>
</evidence>
<comment type="caution">
    <text evidence="1">The sequence shown here is derived from an EMBL/GenBank/DDBJ whole genome shotgun (WGS) entry which is preliminary data.</text>
</comment>
<reference evidence="1" key="1">
    <citation type="submission" date="2021-09" db="EMBL/GenBank/DDBJ databases">
        <authorList>
            <consortium name="AG Swart"/>
            <person name="Singh M."/>
            <person name="Singh A."/>
            <person name="Seah K."/>
            <person name="Emmerich C."/>
        </authorList>
    </citation>
    <scope>NUCLEOTIDE SEQUENCE</scope>
    <source>
        <strain evidence="1">ATCC30299</strain>
    </source>
</reference>
<name>A0AAU9JQV1_9CILI</name>
<dbReference type="InterPro" id="IPR011990">
    <property type="entry name" value="TPR-like_helical_dom_sf"/>
</dbReference>
<keyword evidence="2" id="KW-1185">Reference proteome</keyword>
<dbReference type="EMBL" id="CAJZBQ010000048">
    <property type="protein sequence ID" value="CAG9329612.1"/>
    <property type="molecule type" value="Genomic_DNA"/>
</dbReference>
<gene>
    <name evidence="1" type="ORF">BSTOLATCC_MIC49243</name>
</gene>
<organism evidence="1 2">
    <name type="scientific">Blepharisma stoltei</name>
    <dbReference type="NCBI Taxonomy" id="1481888"/>
    <lineage>
        <taxon>Eukaryota</taxon>
        <taxon>Sar</taxon>
        <taxon>Alveolata</taxon>
        <taxon>Ciliophora</taxon>
        <taxon>Postciliodesmatophora</taxon>
        <taxon>Heterotrichea</taxon>
        <taxon>Heterotrichida</taxon>
        <taxon>Blepharismidae</taxon>
        <taxon>Blepharisma</taxon>
    </lineage>
</organism>
<proteinExistence type="predicted"/>
<sequence>MESGTPLREIVRILERSWKEEYKKEAKKGLADAKIIYAKILIKGAAHIRKNPKLAIKILKEISFKSPEASLMLAKLYLKGKSAAKDLYKAYYYLRITVGFDCKCEDRYKAQLHSGEISNVFSCNYALALRLLNMCRFPDDCEERFRVKFEKHIQKLKPTK</sequence>